<proteinExistence type="predicted"/>
<sequence>MFVTAAGGLTGGGLSRRCVCARSELLSLICPSTKTSAVAAFSVSGGEAKPAQPVMSDGRKSVRCFLCIEKAPEERFRIAGWIAGISGQSVK</sequence>
<dbReference type="EMBL" id="CP117563">
    <property type="protein sequence ID" value="WDB31849.1"/>
    <property type="molecule type" value="Genomic_DNA"/>
</dbReference>
<geneLocation type="plasmid" evidence="1 2">
    <name>pEA7_1</name>
</geneLocation>
<evidence type="ECO:0008006" key="3">
    <source>
        <dbReference type="Google" id="ProtNLM"/>
    </source>
</evidence>
<accession>A0AAX3MUL8</accession>
<keyword evidence="1" id="KW-0614">Plasmid</keyword>
<reference evidence="1" key="1">
    <citation type="submission" date="2023-02" db="EMBL/GenBank/DDBJ databases">
        <title>Escherichia albertii as a potential enteropathogen in the light of epidemiological and genomic studies.</title>
        <authorList>
            <person name="Leszczynska K."/>
            <person name="Swiecicka I."/>
            <person name="Daniluk T."/>
            <person name="Lebensztejn D."/>
            <person name="Chmielewska S."/>
            <person name="Leszczynska D."/>
            <person name="Gawor J."/>
            <person name="Kliber M."/>
        </authorList>
    </citation>
    <scope>NUCLEOTIDE SEQUENCE</scope>
    <source>
        <strain evidence="1">BIA_7</strain>
        <plasmid evidence="1">pEA7_1</plasmid>
    </source>
</reference>
<evidence type="ECO:0000313" key="2">
    <source>
        <dbReference type="Proteomes" id="UP001219219"/>
    </source>
</evidence>
<dbReference type="Proteomes" id="UP001219219">
    <property type="component" value="Plasmid pEA7_1"/>
</dbReference>
<dbReference type="AlphaFoldDB" id="A0AAX3MUL8"/>
<protein>
    <recommendedName>
        <fullName evidence="3">Secreted protein</fullName>
    </recommendedName>
</protein>
<dbReference type="RefSeq" id="WP_273820469.1">
    <property type="nucleotide sequence ID" value="NZ_CP117563.1"/>
</dbReference>
<name>A0AAX3MUL8_ESCAL</name>
<organism evidence="1 2">
    <name type="scientific">Escherichia albertii</name>
    <dbReference type="NCBI Taxonomy" id="208962"/>
    <lineage>
        <taxon>Bacteria</taxon>
        <taxon>Pseudomonadati</taxon>
        <taxon>Pseudomonadota</taxon>
        <taxon>Gammaproteobacteria</taxon>
        <taxon>Enterobacterales</taxon>
        <taxon>Enterobacteriaceae</taxon>
        <taxon>Escherichia</taxon>
    </lineage>
</organism>
<gene>
    <name evidence="1" type="ORF">PS049_25475</name>
</gene>
<evidence type="ECO:0000313" key="1">
    <source>
        <dbReference type="EMBL" id="WDB31849.1"/>
    </source>
</evidence>